<proteinExistence type="predicted"/>
<name>A0ABT5TW95_9MICO</name>
<comment type="caution">
    <text evidence="1">The sequence shown here is derived from an EMBL/GenBank/DDBJ whole genome shotgun (WGS) entry which is preliminary data.</text>
</comment>
<gene>
    <name evidence="1" type="ORF">PU560_07080</name>
</gene>
<sequence>IAAGPVADLIEATRGATVRVRSPRATELADALTREDATVMAVEPGLLEVRGLTAARVGDAAASAGLALHELVTVRASLEDAYMTLTQDEVEYRSEDTAQEGALR</sequence>
<organism evidence="1 2">
    <name type="scientific">Georgenia halotolerans</name>
    <dbReference type="NCBI Taxonomy" id="3028317"/>
    <lineage>
        <taxon>Bacteria</taxon>
        <taxon>Bacillati</taxon>
        <taxon>Actinomycetota</taxon>
        <taxon>Actinomycetes</taxon>
        <taxon>Micrococcales</taxon>
        <taxon>Bogoriellaceae</taxon>
        <taxon>Georgenia</taxon>
    </lineage>
</organism>
<evidence type="ECO:0000313" key="2">
    <source>
        <dbReference type="Proteomes" id="UP001165561"/>
    </source>
</evidence>
<feature type="non-terminal residue" evidence="1">
    <location>
        <position position="1"/>
    </location>
</feature>
<evidence type="ECO:0000313" key="1">
    <source>
        <dbReference type="EMBL" id="MDD9206232.1"/>
    </source>
</evidence>
<dbReference type="GO" id="GO:0005524">
    <property type="term" value="F:ATP binding"/>
    <property type="evidence" value="ECO:0007669"/>
    <property type="project" value="UniProtKB-KW"/>
</dbReference>
<keyword evidence="1" id="KW-0547">Nucleotide-binding</keyword>
<dbReference type="Proteomes" id="UP001165561">
    <property type="component" value="Unassembled WGS sequence"/>
</dbReference>
<accession>A0ABT5TW95</accession>
<keyword evidence="1" id="KW-0067">ATP-binding</keyword>
<dbReference type="EMBL" id="JARACI010000821">
    <property type="protein sequence ID" value="MDD9206232.1"/>
    <property type="molecule type" value="Genomic_DNA"/>
</dbReference>
<protein>
    <submittedName>
        <fullName evidence="1">ABC transporter ATP-binding protein</fullName>
    </submittedName>
</protein>
<keyword evidence="2" id="KW-1185">Reference proteome</keyword>
<reference evidence="1" key="1">
    <citation type="submission" date="2023-02" db="EMBL/GenBank/DDBJ databases">
        <title>Georgenia sp.10Sc9-8, isolated from a soil sample collected from the Taklamakan desert.</title>
        <authorList>
            <person name="Liu S."/>
        </authorList>
    </citation>
    <scope>NUCLEOTIDE SEQUENCE</scope>
    <source>
        <strain evidence="1">10Sc9-8</strain>
    </source>
</reference>